<protein>
    <recommendedName>
        <fullName evidence="3">Phosphate ABC transporter substrate-binding protein</fullName>
    </recommendedName>
</protein>
<dbReference type="EMBL" id="BAABWH010000002">
    <property type="protein sequence ID" value="GAA6144994.1"/>
    <property type="molecule type" value="Genomic_DNA"/>
</dbReference>
<proteinExistence type="predicted"/>
<evidence type="ECO:0000313" key="1">
    <source>
        <dbReference type="EMBL" id="GAA6144994.1"/>
    </source>
</evidence>
<dbReference type="RefSeq" id="WP_353293930.1">
    <property type="nucleotide sequence ID" value="NZ_BAABWH010000002.1"/>
</dbReference>
<organism evidence="1 2">
    <name type="scientific">Thalassolituus maritimus</name>
    <dbReference type="NCBI Taxonomy" id="484498"/>
    <lineage>
        <taxon>Bacteria</taxon>
        <taxon>Pseudomonadati</taxon>
        <taxon>Pseudomonadota</taxon>
        <taxon>Gammaproteobacteria</taxon>
        <taxon>Oceanospirillales</taxon>
        <taxon>Oceanospirillaceae</taxon>
        <taxon>Thalassolituus</taxon>
    </lineage>
</organism>
<name>A0ABP9ZY00_9GAMM</name>
<accession>A0ABP9ZY00</accession>
<dbReference type="Proteomes" id="UP001481413">
    <property type="component" value="Unassembled WGS sequence"/>
</dbReference>
<dbReference type="Gene3D" id="3.40.190.10">
    <property type="entry name" value="Periplasmic binding protein-like II"/>
    <property type="match status" value="1"/>
</dbReference>
<evidence type="ECO:0008006" key="3">
    <source>
        <dbReference type="Google" id="ProtNLM"/>
    </source>
</evidence>
<reference evidence="1 2" key="1">
    <citation type="submission" date="2024-04" db="EMBL/GenBank/DDBJ databases">
        <title>Draft genome sequence of Thalassolituus maritimus NBRC 116585.</title>
        <authorList>
            <person name="Miyakawa T."/>
            <person name="Kusuya Y."/>
            <person name="Miura T."/>
        </authorList>
    </citation>
    <scope>NUCLEOTIDE SEQUENCE [LARGE SCALE GENOMIC DNA]</scope>
    <source>
        <strain evidence="1 2">5NW40-0001</strain>
    </source>
</reference>
<keyword evidence="2" id="KW-1185">Reference proteome</keyword>
<dbReference type="SUPFAM" id="SSF53850">
    <property type="entry name" value="Periplasmic binding protein-like II"/>
    <property type="match status" value="1"/>
</dbReference>
<evidence type="ECO:0000313" key="2">
    <source>
        <dbReference type="Proteomes" id="UP001481413"/>
    </source>
</evidence>
<comment type="caution">
    <text evidence="1">The sequence shown here is derived from an EMBL/GenBank/DDBJ whole genome shotgun (WGS) entry which is preliminary data.</text>
</comment>
<sequence length="142" mass="14902">MKLIKQFSLVVGLLAAILVPAVSVAGIAVIVHPSNEAGISESDIKKIYLGKSTKFPNDADAEPLDQKEGSDVRQQFLDAAVGKSEPQMKSHWSRLIFTGKGVPPKSLSSDADVVSAVAGDPNAIGFVDSSAVTDAVKVVHTY</sequence>
<gene>
    <name evidence="1" type="ORF">NBRC116585_11110</name>
</gene>